<organism evidence="1">
    <name type="scientific">Sipha flava</name>
    <name type="common">yellow sugarcane aphid</name>
    <dbReference type="NCBI Taxonomy" id="143950"/>
    <lineage>
        <taxon>Eukaryota</taxon>
        <taxon>Metazoa</taxon>
        <taxon>Ecdysozoa</taxon>
        <taxon>Arthropoda</taxon>
        <taxon>Hexapoda</taxon>
        <taxon>Insecta</taxon>
        <taxon>Pterygota</taxon>
        <taxon>Neoptera</taxon>
        <taxon>Paraneoptera</taxon>
        <taxon>Hemiptera</taxon>
        <taxon>Sternorrhyncha</taxon>
        <taxon>Aphidomorpha</taxon>
        <taxon>Aphidoidea</taxon>
        <taxon>Aphididae</taxon>
        <taxon>Sipha</taxon>
    </lineage>
</organism>
<proteinExistence type="predicted"/>
<dbReference type="EMBL" id="GGMS01017665">
    <property type="protein sequence ID" value="MBY86868.1"/>
    <property type="molecule type" value="Transcribed_RNA"/>
</dbReference>
<sequence>MVVSCSCIDHQYPKTIRRTGELLDRRVRRKHFSASAKNAHDRHCSERPDELHEWFKFVAKEIPGRPAIAIVRKCSRRIVVRIASPAKFRDAAETRHPVLLRRLHNATGNT</sequence>
<accession>A0A2S2RA74</accession>
<protein>
    <submittedName>
        <fullName evidence="1">Uncharacterized protein</fullName>
    </submittedName>
</protein>
<dbReference type="AlphaFoldDB" id="A0A2S2RA74"/>
<gene>
    <name evidence="1" type="ORF">g.25482</name>
</gene>
<reference evidence="1" key="1">
    <citation type="submission" date="2018-04" db="EMBL/GenBank/DDBJ databases">
        <title>Transcriptome assembly of Sipha flava.</title>
        <authorList>
            <person name="Scully E.D."/>
            <person name="Geib S.M."/>
            <person name="Palmer N.A."/>
            <person name="Koch K."/>
            <person name="Bradshaw J."/>
            <person name="Heng-Moss T."/>
            <person name="Sarath G."/>
        </authorList>
    </citation>
    <scope>NUCLEOTIDE SEQUENCE</scope>
</reference>
<evidence type="ECO:0000313" key="1">
    <source>
        <dbReference type="EMBL" id="MBY86868.1"/>
    </source>
</evidence>
<name>A0A2S2RA74_9HEMI</name>